<feature type="domain" description="DUF4377" evidence="2">
    <location>
        <begin position="57"/>
        <end position="114"/>
    </location>
</feature>
<dbReference type="Pfam" id="PF14302">
    <property type="entry name" value="DUF4377"/>
    <property type="match status" value="2"/>
</dbReference>
<keyword evidence="1" id="KW-0732">Signal</keyword>
<feature type="signal peptide" evidence="1">
    <location>
        <begin position="1"/>
        <end position="19"/>
    </location>
</feature>
<proteinExistence type="predicted"/>
<dbReference type="RefSeq" id="WP_204430205.1">
    <property type="nucleotide sequence ID" value="NZ_JACJJW010000001.1"/>
</dbReference>
<dbReference type="Proteomes" id="UP000703295">
    <property type="component" value="Unassembled WGS sequence"/>
</dbReference>
<name>A0ABS2ER08_9BACE</name>
<evidence type="ECO:0000313" key="3">
    <source>
        <dbReference type="EMBL" id="MBM6757107.1"/>
    </source>
</evidence>
<evidence type="ECO:0000259" key="2">
    <source>
        <dbReference type="Pfam" id="PF14302"/>
    </source>
</evidence>
<protein>
    <submittedName>
        <fullName evidence="3">DUF4377 domain-containing protein</fullName>
    </submittedName>
</protein>
<sequence>MKRNGVLFLLLCSICFLMAGCLDDDTPKDKVETMDAEVSPMTYIDSPVMSSYPIEGMWVKVGNADFEYMDFNEIAGFKYDRGYAYKLQIERTTLGNPPADASRYTYKLVKELSKEEAESTRDTIHLFVSAEEGFYDWDDWRNNDLQAPCMKIRESEEDAWMNVPFNKIEGFIYEKGYAYELQVEKIVILTHPTDIRCQTTQYVLQKIISQTTPE</sequence>
<organism evidence="3 4">
    <name type="scientific">Bacteroides mediterraneensis</name>
    <dbReference type="NCBI Taxonomy" id="1841856"/>
    <lineage>
        <taxon>Bacteria</taxon>
        <taxon>Pseudomonadati</taxon>
        <taxon>Bacteroidota</taxon>
        <taxon>Bacteroidia</taxon>
        <taxon>Bacteroidales</taxon>
        <taxon>Bacteroidaceae</taxon>
        <taxon>Bacteroides</taxon>
    </lineage>
</organism>
<dbReference type="InterPro" id="IPR025485">
    <property type="entry name" value="DUF4377"/>
</dbReference>
<feature type="chain" id="PRO_5047447085" evidence="1">
    <location>
        <begin position="20"/>
        <end position="214"/>
    </location>
</feature>
<dbReference type="EMBL" id="JACJJW010000001">
    <property type="protein sequence ID" value="MBM6757107.1"/>
    <property type="molecule type" value="Genomic_DNA"/>
</dbReference>
<evidence type="ECO:0000256" key="1">
    <source>
        <dbReference type="SAM" id="SignalP"/>
    </source>
</evidence>
<comment type="caution">
    <text evidence="3">The sequence shown here is derived from an EMBL/GenBank/DDBJ whole genome shotgun (WGS) entry which is preliminary data.</text>
</comment>
<feature type="domain" description="DUF4377" evidence="2">
    <location>
        <begin position="146"/>
        <end position="210"/>
    </location>
</feature>
<accession>A0ABS2ER08</accession>
<dbReference type="PROSITE" id="PS51257">
    <property type="entry name" value="PROKAR_LIPOPROTEIN"/>
    <property type="match status" value="1"/>
</dbReference>
<evidence type="ECO:0000313" key="4">
    <source>
        <dbReference type="Proteomes" id="UP000703295"/>
    </source>
</evidence>
<keyword evidence="4" id="KW-1185">Reference proteome</keyword>
<gene>
    <name evidence="3" type="ORF">H6A31_00080</name>
</gene>
<reference evidence="3 4" key="1">
    <citation type="journal article" date="2021" name="Sci. Rep.">
        <title>The distribution of antibiotic resistance genes in chicken gut microbiota commensals.</title>
        <authorList>
            <person name="Juricova H."/>
            <person name="Matiasovicova J."/>
            <person name="Kubasova T."/>
            <person name="Cejkova D."/>
            <person name="Rychlik I."/>
        </authorList>
    </citation>
    <scope>NUCLEOTIDE SEQUENCE [LARGE SCALE GENOMIC DNA]</scope>
    <source>
        <strain evidence="3 4">An801</strain>
    </source>
</reference>